<dbReference type="EMBL" id="BARV01023977">
    <property type="protein sequence ID" value="GAI42930.1"/>
    <property type="molecule type" value="Genomic_DNA"/>
</dbReference>
<proteinExistence type="predicted"/>
<sequence length="60" mass="6622">MSELPTYQYDGAISSYLSAHHPAAGGGEEFPQTISLGFEKAQSLRYGENPHQKAAYYREA</sequence>
<dbReference type="GO" id="GO:0006164">
    <property type="term" value="P:purine nucleotide biosynthetic process"/>
    <property type="evidence" value="ECO:0007669"/>
    <property type="project" value="InterPro"/>
</dbReference>
<dbReference type="InterPro" id="IPR002695">
    <property type="entry name" value="PurH-like"/>
</dbReference>
<dbReference type="GO" id="GO:0003937">
    <property type="term" value="F:IMP cyclohydrolase activity"/>
    <property type="evidence" value="ECO:0007669"/>
    <property type="project" value="InterPro"/>
</dbReference>
<comment type="caution">
    <text evidence="1">The sequence shown here is derived from an EMBL/GenBank/DDBJ whole genome shotgun (WGS) entry which is preliminary data.</text>
</comment>
<evidence type="ECO:0000313" key="1">
    <source>
        <dbReference type="EMBL" id="GAI42930.1"/>
    </source>
</evidence>
<dbReference type="InterPro" id="IPR024051">
    <property type="entry name" value="AICAR_Tfase_dup_dom_sf"/>
</dbReference>
<accession>X1PV02</accession>
<dbReference type="InterPro" id="IPR016193">
    <property type="entry name" value="Cytidine_deaminase-like"/>
</dbReference>
<dbReference type="SUPFAM" id="SSF53927">
    <property type="entry name" value="Cytidine deaminase-like"/>
    <property type="match status" value="1"/>
</dbReference>
<organism evidence="1">
    <name type="scientific">marine sediment metagenome</name>
    <dbReference type="NCBI Taxonomy" id="412755"/>
    <lineage>
        <taxon>unclassified sequences</taxon>
        <taxon>metagenomes</taxon>
        <taxon>ecological metagenomes</taxon>
    </lineage>
</organism>
<dbReference type="GO" id="GO:0004643">
    <property type="term" value="F:phosphoribosylaminoimidazolecarboxamide formyltransferase activity"/>
    <property type="evidence" value="ECO:0007669"/>
    <property type="project" value="InterPro"/>
</dbReference>
<feature type="non-terminal residue" evidence="1">
    <location>
        <position position="60"/>
    </location>
</feature>
<gene>
    <name evidence="1" type="ORF">S06H3_39231</name>
</gene>
<dbReference type="Pfam" id="PF01808">
    <property type="entry name" value="AICARFT_IMPCHas"/>
    <property type="match status" value="1"/>
</dbReference>
<dbReference type="AlphaFoldDB" id="X1PV02"/>
<protein>
    <submittedName>
        <fullName evidence="1">Uncharacterized protein</fullName>
    </submittedName>
</protein>
<reference evidence="1" key="1">
    <citation type="journal article" date="2014" name="Front. Microbiol.">
        <title>High frequency of phylogenetically diverse reductive dehalogenase-homologous genes in deep subseafloor sedimentary metagenomes.</title>
        <authorList>
            <person name="Kawai M."/>
            <person name="Futagami T."/>
            <person name="Toyoda A."/>
            <person name="Takaki Y."/>
            <person name="Nishi S."/>
            <person name="Hori S."/>
            <person name="Arai W."/>
            <person name="Tsubouchi T."/>
            <person name="Morono Y."/>
            <person name="Uchiyama I."/>
            <person name="Ito T."/>
            <person name="Fujiyama A."/>
            <person name="Inagaki F."/>
            <person name="Takami H."/>
        </authorList>
    </citation>
    <scope>NUCLEOTIDE SEQUENCE</scope>
    <source>
        <strain evidence="1">Expedition CK06-06</strain>
    </source>
</reference>
<name>X1PV02_9ZZZZ</name>
<dbReference type="Gene3D" id="3.40.140.20">
    <property type="match status" value="1"/>
</dbReference>